<dbReference type="GO" id="GO:1901982">
    <property type="term" value="F:maltose binding"/>
    <property type="evidence" value="ECO:0007669"/>
    <property type="project" value="TreeGrafter"/>
</dbReference>
<comment type="caution">
    <text evidence="4">The sequence shown here is derived from an EMBL/GenBank/DDBJ whole genome shotgun (WGS) entry which is preliminary data.</text>
</comment>
<keyword evidence="2" id="KW-0813">Transport</keyword>
<dbReference type="Pfam" id="PF01547">
    <property type="entry name" value="SBP_bac_1"/>
    <property type="match status" value="1"/>
</dbReference>
<dbReference type="AlphaFoldDB" id="A0A7V4TZP8"/>
<organism evidence="4">
    <name type="scientific">Caldithrix abyssi</name>
    <dbReference type="NCBI Taxonomy" id="187145"/>
    <lineage>
        <taxon>Bacteria</taxon>
        <taxon>Pseudomonadati</taxon>
        <taxon>Calditrichota</taxon>
        <taxon>Calditrichia</taxon>
        <taxon>Calditrichales</taxon>
        <taxon>Calditrichaceae</taxon>
        <taxon>Caldithrix</taxon>
    </lineage>
</organism>
<dbReference type="InterPro" id="IPR006059">
    <property type="entry name" value="SBP"/>
</dbReference>
<dbReference type="PANTHER" id="PTHR30061:SF50">
    <property type="entry name" value="MALTOSE_MALTODEXTRIN-BINDING PERIPLASMIC PROTEIN"/>
    <property type="match status" value="1"/>
</dbReference>
<protein>
    <submittedName>
        <fullName evidence="4">Extracellular solute-binding protein</fullName>
    </submittedName>
</protein>
<dbReference type="Proteomes" id="UP000885779">
    <property type="component" value="Unassembled WGS sequence"/>
</dbReference>
<dbReference type="PANTHER" id="PTHR30061">
    <property type="entry name" value="MALTOSE-BINDING PERIPLASMIC PROTEIN"/>
    <property type="match status" value="1"/>
</dbReference>
<gene>
    <name evidence="4" type="ORF">ENK44_06640</name>
</gene>
<comment type="similarity">
    <text evidence="1">Belongs to the bacterial solute-binding protein 1 family.</text>
</comment>
<proteinExistence type="inferred from homology"/>
<dbReference type="GO" id="GO:0015768">
    <property type="term" value="P:maltose transport"/>
    <property type="evidence" value="ECO:0007669"/>
    <property type="project" value="TreeGrafter"/>
</dbReference>
<dbReference type="CDD" id="cd14747">
    <property type="entry name" value="PBP2_MalE"/>
    <property type="match status" value="1"/>
</dbReference>
<keyword evidence="3" id="KW-0732">Signal</keyword>
<accession>A0A7V4TZP8</accession>
<reference evidence="4" key="1">
    <citation type="journal article" date="2020" name="mSystems">
        <title>Genome- and Community-Level Interaction Insights into Carbon Utilization and Element Cycling Functions of Hydrothermarchaeota in Hydrothermal Sediment.</title>
        <authorList>
            <person name="Zhou Z."/>
            <person name="Liu Y."/>
            <person name="Xu W."/>
            <person name="Pan J."/>
            <person name="Luo Z.H."/>
            <person name="Li M."/>
        </authorList>
    </citation>
    <scope>NUCLEOTIDE SEQUENCE [LARGE SCALE GENOMIC DNA]</scope>
    <source>
        <strain evidence="4">HyVt-577</strain>
    </source>
</reference>
<evidence type="ECO:0000313" key="4">
    <source>
        <dbReference type="EMBL" id="HGY55356.1"/>
    </source>
</evidence>
<evidence type="ECO:0000256" key="3">
    <source>
        <dbReference type="ARBA" id="ARBA00022729"/>
    </source>
</evidence>
<dbReference type="SUPFAM" id="SSF53850">
    <property type="entry name" value="Periplasmic binding protein-like II"/>
    <property type="match status" value="1"/>
</dbReference>
<dbReference type="GO" id="GO:0042956">
    <property type="term" value="P:maltodextrin transmembrane transport"/>
    <property type="evidence" value="ECO:0007669"/>
    <property type="project" value="TreeGrafter"/>
</dbReference>
<dbReference type="EMBL" id="DRQG01000063">
    <property type="protein sequence ID" value="HGY55356.1"/>
    <property type="molecule type" value="Genomic_DNA"/>
</dbReference>
<evidence type="ECO:0000256" key="1">
    <source>
        <dbReference type="ARBA" id="ARBA00008520"/>
    </source>
</evidence>
<evidence type="ECO:0000256" key="2">
    <source>
        <dbReference type="ARBA" id="ARBA00022448"/>
    </source>
</evidence>
<dbReference type="Gene3D" id="3.40.190.10">
    <property type="entry name" value="Periplasmic binding protein-like II"/>
    <property type="match status" value="2"/>
</dbReference>
<dbReference type="PROSITE" id="PS51257">
    <property type="entry name" value="PROKAR_LIPOPROTEIN"/>
    <property type="match status" value="1"/>
</dbReference>
<dbReference type="GO" id="GO:0055052">
    <property type="term" value="C:ATP-binding cassette (ABC) transporter complex, substrate-binding subunit-containing"/>
    <property type="evidence" value="ECO:0007669"/>
    <property type="project" value="TreeGrafter"/>
</dbReference>
<sequence>MFRISLWLIALFLFSCSRSSEKQNILHFWAMGAEGEAVQQLIPGFERENPSVKVRVQMVPWTSAQEKLITAFASENLPDVFQLGNTWIPQFEALYALQPLDDYINTSKNVAKSNYFSGIWETNQINEKQYGLPWYIDTRLLFYRSDILHNAGYEHPPQSWAQLYEVCRKIKKRTGNYAIYLPTNEWATFVIFGLQNGATLLKDHYTRGNFSQQEFKKAFDFLIRFHQEGLAPQGISQVTNVYQAFAEGYFAMYISGPWNLTEFQRRMKGKLADKWMTAPLPAPDSAGVGLSLAGGSSLVIARSSAKKDLAWSFIEYLSRPDVQIEFYRIVSDLPAVRQAWENPVIKNDPYLKAFFVQFAHTSALPKIPEWEQIAFSKLQRYAELAARGIISTEEALKQLDDDVDRILEKRRFLLNSRKKP</sequence>
<name>A0A7V4TZP8_CALAY</name>